<accession>G9WU69</accession>
<evidence type="ECO:0008006" key="3">
    <source>
        <dbReference type="Google" id="ProtNLM"/>
    </source>
</evidence>
<organism evidence="1 2">
    <name type="scientific">Oribacterium asaccharolyticum ACB7</name>
    <dbReference type="NCBI Taxonomy" id="796944"/>
    <lineage>
        <taxon>Bacteria</taxon>
        <taxon>Bacillati</taxon>
        <taxon>Bacillota</taxon>
        <taxon>Clostridia</taxon>
        <taxon>Lachnospirales</taxon>
        <taxon>Lachnospiraceae</taxon>
        <taxon>Oribacterium</taxon>
    </lineage>
</organism>
<dbReference type="PATRIC" id="fig|796944.3.peg.1287"/>
<keyword evidence="2" id="KW-1185">Reference proteome</keyword>
<dbReference type="RefSeq" id="WP_009536462.1">
    <property type="nucleotide sequence ID" value="NZ_JH414504.1"/>
</dbReference>
<evidence type="ECO:0000313" key="2">
    <source>
        <dbReference type="Proteomes" id="UP000003527"/>
    </source>
</evidence>
<gene>
    <name evidence="1" type="ORF">HMPREF9624_00579</name>
</gene>
<protein>
    <recommendedName>
        <fullName evidence="3">Protein CopB</fullName>
    </recommendedName>
</protein>
<name>G9WU69_9FIRM</name>
<dbReference type="AlphaFoldDB" id="G9WU69"/>
<reference evidence="1 2" key="1">
    <citation type="submission" date="2011-08" db="EMBL/GenBank/DDBJ databases">
        <title>The Genome Sequence of Oribacterium sp. ACB7.</title>
        <authorList>
            <consortium name="The Broad Institute Genome Sequencing Platform"/>
            <person name="Earl A."/>
            <person name="Ward D."/>
            <person name="Feldgarden M."/>
            <person name="Gevers D."/>
            <person name="Sizova M."/>
            <person name="Hazen A."/>
            <person name="Epstein S."/>
            <person name="Young S.K."/>
            <person name="Zeng Q."/>
            <person name="Gargeya S."/>
            <person name="Fitzgerald M."/>
            <person name="Haas B."/>
            <person name="Abouelleil A."/>
            <person name="Alvarado L."/>
            <person name="Arachchi H.M."/>
            <person name="Berlin A."/>
            <person name="Brown A."/>
            <person name="Chapman S.B."/>
            <person name="Chen Z."/>
            <person name="Dunbar C."/>
            <person name="Freedman E."/>
            <person name="Gearin G."/>
            <person name="Gellesch M."/>
            <person name="Goldberg J."/>
            <person name="Griggs A."/>
            <person name="Gujja S."/>
            <person name="Heiman D."/>
            <person name="Howarth C."/>
            <person name="Larson L."/>
            <person name="Lui A."/>
            <person name="MacDonald P.J.P."/>
            <person name="Montmayeur A."/>
            <person name="Murphy C."/>
            <person name="Neiman D."/>
            <person name="Pearson M."/>
            <person name="Priest M."/>
            <person name="Roberts A."/>
            <person name="Saif S."/>
            <person name="Shea T."/>
            <person name="Shenoy N."/>
            <person name="Sisk P."/>
            <person name="Stolte C."/>
            <person name="Sykes S."/>
            <person name="Wortman J."/>
            <person name="Nusbaum C."/>
            <person name="Birren B."/>
        </authorList>
    </citation>
    <scope>NUCLEOTIDE SEQUENCE [LARGE SCALE GENOMIC DNA]</scope>
    <source>
        <strain evidence="1 2">ACB7</strain>
    </source>
</reference>
<proteinExistence type="predicted"/>
<dbReference type="EMBL" id="AFZD01000016">
    <property type="protein sequence ID" value="EHL12272.1"/>
    <property type="molecule type" value="Genomic_DNA"/>
</dbReference>
<comment type="caution">
    <text evidence="1">The sequence shown here is derived from an EMBL/GenBank/DDBJ whole genome shotgun (WGS) entry which is preliminary data.</text>
</comment>
<sequence length="61" mass="7322">MEKKSRPQDNWDKKNGYVLKSFKMYQTLFDEFKATCQRLGVTQSGQISKLMKQFVEENREK</sequence>
<dbReference type="Proteomes" id="UP000003527">
    <property type="component" value="Unassembled WGS sequence"/>
</dbReference>
<evidence type="ECO:0000313" key="1">
    <source>
        <dbReference type="EMBL" id="EHL12272.1"/>
    </source>
</evidence>
<dbReference type="HOGENOM" id="CLU_203761_0_0_9"/>